<proteinExistence type="predicted"/>
<keyword evidence="3" id="KW-1185">Reference proteome</keyword>
<feature type="region of interest" description="Disordered" evidence="1">
    <location>
        <begin position="19"/>
        <end position="59"/>
    </location>
</feature>
<evidence type="ECO:0000313" key="3">
    <source>
        <dbReference type="Proteomes" id="UP001369815"/>
    </source>
</evidence>
<name>A0AAX6MXD7_9PEZI</name>
<comment type="caution">
    <text evidence="2">The sequence shown here is derived from an EMBL/GenBank/DDBJ whole genome shotgun (WGS) entry which is preliminary data.</text>
</comment>
<gene>
    <name evidence="2" type="ORF">Daesc_000057</name>
</gene>
<sequence length="236" mass="27172">MDVAARIPQDTAQEELALGMQPFQSPRQRHTLGPGSPKRLPKRSSRIEARSRLRKGATSKSRAKALAIWTLDKRVSAMNPEAALLEQSKLIGAAKNASQKSPSMKSLKSPKLFKPKRIRNKKKKSEEDMYMDDFLLSEEEDRQPGGLRRTERWIPDIEHRRRVGRKPRNVPSQLWMSYCLMDDYIYRQSLTEEEVLAHPLLDDVLEFQQGGNSTKPIPPVGYRWNEKRKLVPISED</sequence>
<evidence type="ECO:0000256" key="1">
    <source>
        <dbReference type="SAM" id="MobiDB-lite"/>
    </source>
</evidence>
<dbReference type="Proteomes" id="UP001369815">
    <property type="component" value="Unassembled WGS sequence"/>
</dbReference>
<protein>
    <submittedName>
        <fullName evidence="2">Uncharacterized protein</fullName>
    </submittedName>
</protein>
<dbReference type="AlphaFoldDB" id="A0AAX6MXD7"/>
<reference evidence="2 3" key="1">
    <citation type="journal article" date="2024" name="Front Chem Biol">
        <title>Unveiling the potential of Daldinia eschscholtzii MFLUCC 19-0629 through bioactivity and bioinformatics studies for enhanced sustainable agriculture production.</title>
        <authorList>
            <person name="Brooks S."/>
            <person name="Weaver J.A."/>
            <person name="Klomchit A."/>
            <person name="Alharthi S.A."/>
            <person name="Onlamun T."/>
            <person name="Nurani R."/>
            <person name="Vong T.K."/>
            <person name="Alberti F."/>
            <person name="Greco C."/>
        </authorList>
    </citation>
    <scope>NUCLEOTIDE SEQUENCE [LARGE SCALE GENOMIC DNA]</scope>
    <source>
        <strain evidence="2">MFLUCC 19-0629</strain>
    </source>
</reference>
<dbReference type="EMBL" id="JBANMG010000001">
    <property type="protein sequence ID" value="KAK6957275.1"/>
    <property type="molecule type" value="Genomic_DNA"/>
</dbReference>
<accession>A0AAX6MXD7</accession>
<organism evidence="2 3">
    <name type="scientific">Daldinia eschscholtzii</name>
    <dbReference type="NCBI Taxonomy" id="292717"/>
    <lineage>
        <taxon>Eukaryota</taxon>
        <taxon>Fungi</taxon>
        <taxon>Dikarya</taxon>
        <taxon>Ascomycota</taxon>
        <taxon>Pezizomycotina</taxon>
        <taxon>Sordariomycetes</taxon>
        <taxon>Xylariomycetidae</taxon>
        <taxon>Xylariales</taxon>
        <taxon>Hypoxylaceae</taxon>
        <taxon>Daldinia</taxon>
    </lineage>
</organism>
<evidence type="ECO:0000313" key="2">
    <source>
        <dbReference type="EMBL" id="KAK6957275.1"/>
    </source>
</evidence>